<accession>A0ABV0FXB9</accession>
<comment type="caution">
    <text evidence="1">The sequence shown here is derived from an EMBL/GenBank/DDBJ whole genome shotgun (WGS) entry which is preliminary data.</text>
</comment>
<proteinExistence type="predicted"/>
<dbReference type="Proteomes" id="UP001477278">
    <property type="component" value="Unassembled WGS sequence"/>
</dbReference>
<protein>
    <submittedName>
        <fullName evidence="1">Uncharacterized protein</fullName>
    </submittedName>
</protein>
<keyword evidence="2" id="KW-1185">Reference proteome</keyword>
<dbReference type="RefSeq" id="WP_347691038.1">
    <property type="nucleotide sequence ID" value="NZ_JBDPZN010000021.1"/>
</dbReference>
<name>A0ABV0FXB9_9GAMM</name>
<dbReference type="EMBL" id="JBDPZN010000021">
    <property type="protein sequence ID" value="MEO3684654.1"/>
    <property type="molecule type" value="Genomic_DNA"/>
</dbReference>
<organism evidence="1 2">
    <name type="scientific">Shewanella vesiculosa</name>
    <dbReference type="NCBI Taxonomy" id="518738"/>
    <lineage>
        <taxon>Bacteria</taxon>
        <taxon>Pseudomonadati</taxon>
        <taxon>Pseudomonadota</taxon>
        <taxon>Gammaproteobacteria</taxon>
        <taxon>Alteromonadales</taxon>
        <taxon>Shewanellaceae</taxon>
        <taxon>Shewanella</taxon>
    </lineage>
</organism>
<sequence length="50" mass="5673">MRSEAELMAELKQLQAELSLLMDLPANSPEARAWAKRVLEIKEALAIKKH</sequence>
<evidence type="ECO:0000313" key="2">
    <source>
        <dbReference type="Proteomes" id="UP001477278"/>
    </source>
</evidence>
<reference evidence="1 2" key="1">
    <citation type="submission" date="2024-05" db="EMBL/GenBank/DDBJ databases">
        <title>Genome sequencing of Marine Estuary Bacteria, Shewanella vesiculosa and S. baltica, and Pseudomonas syringae.</title>
        <authorList>
            <person name="Gurung A."/>
            <person name="Maclea K.S."/>
        </authorList>
    </citation>
    <scope>NUCLEOTIDE SEQUENCE [LARGE SCALE GENOMIC DNA]</scope>
    <source>
        <strain evidence="1 2">1A</strain>
    </source>
</reference>
<gene>
    <name evidence="1" type="ORF">ABHN84_20530</name>
</gene>
<evidence type="ECO:0000313" key="1">
    <source>
        <dbReference type="EMBL" id="MEO3684654.1"/>
    </source>
</evidence>